<name>A0A8J3TS93_9ACTN</name>
<dbReference type="EMBL" id="BOOO01000034">
    <property type="protein sequence ID" value="GII32228.1"/>
    <property type="molecule type" value="Genomic_DNA"/>
</dbReference>
<keyword evidence="2" id="KW-1185">Reference proteome</keyword>
<organism evidence="1 2">
    <name type="scientific">Planotetraspora mira</name>
    <dbReference type="NCBI Taxonomy" id="58121"/>
    <lineage>
        <taxon>Bacteria</taxon>
        <taxon>Bacillati</taxon>
        <taxon>Actinomycetota</taxon>
        <taxon>Actinomycetes</taxon>
        <taxon>Streptosporangiales</taxon>
        <taxon>Streptosporangiaceae</taxon>
        <taxon>Planotetraspora</taxon>
    </lineage>
</organism>
<proteinExistence type="predicted"/>
<reference evidence="1 2" key="1">
    <citation type="submission" date="2021-01" db="EMBL/GenBank/DDBJ databases">
        <title>Whole genome shotgun sequence of Planotetraspora mira NBRC 15435.</title>
        <authorList>
            <person name="Komaki H."/>
            <person name="Tamura T."/>
        </authorList>
    </citation>
    <scope>NUCLEOTIDE SEQUENCE [LARGE SCALE GENOMIC DNA]</scope>
    <source>
        <strain evidence="1 2">NBRC 15435</strain>
    </source>
</reference>
<gene>
    <name evidence="1" type="ORF">Pmi06nite_56700</name>
</gene>
<dbReference type="AlphaFoldDB" id="A0A8J3TS93"/>
<accession>A0A8J3TS93</accession>
<dbReference type="Pfam" id="PF09969">
    <property type="entry name" value="DUF2203"/>
    <property type="match status" value="1"/>
</dbReference>
<evidence type="ECO:0000313" key="1">
    <source>
        <dbReference type="EMBL" id="GII32228.1"/>
    </source>
</evidence>
<comment type="caution">
    <text evidence="1">The sequence shown here is derived from an EMBL/GenBank/DDBJ whole genome shotgun (WGS) entry which is preliminary data.</text>
</comment>
<dbReference type="InterPro" id="IPR018699">
    <property type="entry name" value="DUF2203"/>
</dbReference>
<dbReference type="PIRSF" id="PIRSF016498">
    <property type="entry name" value="UCP016498"/>
    <property type="match status" value="1"/>
</dbReference>
<protein>
    <recommendedName>
        <fullName evidence="3">DUF2203 family protein</fullName>
    </recommendedName>
</protein>
<evidence type="ECO:0000313" key="2">
    <source>
        <dbReference type="Proteomes" id="UP000650628"/>
    </source>
</evidence>
<dbReference type="Proteomes" id="UP000650628">
    <property type="component" value="Unassembled WGS sequence"/>
</dbReference>
<sequence>MDRIFTVEEAKSLLPKVLEHVRELVTLRADLAELSYDLKQSGLSAIGGIPESKAYEARMDEILSWFAAEGMEIKGIAPVLIDFPAVLEDGVSVRLCWLEGEEELAWYHRSELGFSGRRPLLDDHAQSHA</sequence>
<dbReference type="RefSeq" id="WP_239114250.1">
    <property type="nucleotide sequence ID" value="NZ_BOOO01000034.1"/>
</dbReference>
<evidence type="ECO:0008006" key="3">
    <source>
        <dbReference type="Google" id="ProtNLM"/>
    </source>
</evidence>